<dbReference type="AlphaFoldDB" id="A0A0F9MWZ9"/>
<dbReference type="GO" id="GO:0006352">
    <property type="term" value="P:DNA-templated transcription initiation"/>
    <property type="evidence" value="ECO:0007669"/>
    <property type="project" value="InterPro"/>
</dbReference>
<reference evidence="1" key="1">
    <citation type="journal article" date="2015" name="Nature">
        <title>Complex archaea that bridge the gap between prokaryotes and eukaryotes.</title>
        <authorList>
            <person name="Spang A."/>
            <person name="Saw J.H."/>
            <person name="Jorgensen S.L."/>
            <person name="Zaremba-Niedzwiedzka K."/>
            <person name="Martijn J."/>
            <person name="Lind A.E."/>
            <person name="van Eijk R."/>
            <person name="Schleper C."/>
            <person name="Guy L."/>
            <person name="Ettema T.J."/>
        </authorList>
    </citation>
    <scope>NUCLEOTIDE SEQUENCE</scope>
</reference>
<sequence length="184" mass="20939">MTPRELNEHARDLPFEELVLEVTPLLSKHAGRYAPGFDREDVMQELLEVLYRAQLSYDPALGGFLNLLIVSFDNRLDWLNRKGRAQVRPITSVSCPACDTPQPRYRWGSGYRCEACGSRKLDIERGNLRSLDVMLNFSDGEDSRASAYQGPSQADVGYDVVDAVDLYQRMPRDRQLEVLAEIRS</sequence>
<name>A0A0F9MWZ9_9ZZZZ</name>
<organism evidence="1">
    <name type="scientific">marine sediment metagenome</name>
    <dbReference type="NCBI Taxonomy" id="412755"/>
    <lineage>
        <taxon>unclassified sequences</taxon>
        <taxon>metagenomes</taxon>
        <taxon>ecological metagenomes</taxon>
    </lineage>
</organism>
<evidence type="ECO:0000313" key="1">
    <source>
        <dbReference type="EMBL" id="KKN11780.1"/>
    </source>
</evidence>
<gene>
    <name evidence="1" type="ORF">LCGC14_1023060</name>
</gene>
<dbReference type="InterPro" id="IPR013325">
    <property type="entry name" value="RNA_pol_sigma_r2"/>
</dbReference>
<proteinExistence type="predicted"/>
<dbReference type="EMBL" id="LAZR01004100">
    <property type="protein sequence ID" value="KKN11780.1"/>
    <property type="molecule type" value="Genomic_DNA"/>
</dbReference>
<dbReference type="GO" id="GO:0003700">
    <property type="term" value="F:DNA-binding transcription factor activity"/>
    <property type="evidence" value="ECO:0007669"/>
    <property type="project" value="InterPro"/>
</dbReference>
<dbReference type="SUPFAM" id="SSF88946">
    <property type="entry name" value="Sigma2 domain of RNA polymerase sigma factors"/>
    <property type="match status" value="1"/>
</dbReference>
<accession>A0A0F9MWZ9</accession>
<protein>
    <submittedName>
        <fullName evidence="1">Uncharacterized protein</fullName>
    </submittedName>
</protein>
<comment type="caution">
    <text evidence="1">The sequence shown here is derived from an EMBL/GenBank/DDBJ whole genome shotgun (WGS) entry which is preliminary data.</text>
</comment>